<dbReference type="Pfam" id="PF13186">
    <property type="entry name" value="SPASM"/>
    <property type="match status" value="1"/>
</dbReference>
<dbReference type="InterPro" id="IPR000385">
    <property type="entry name" value="MoaA_NifB_PqqE_Fe-S-bd_CS"/>
</dbReference>
<feature type="domain" description="Radical SAM core" evidence="8">
    <location>
        <begin position="1"/>
        <end position="218"/>
    </location>
</feature>
<dbReference type="InterPro" id="IPR050377">
    <property type="entry name" value="Radical_SAM_PqqE_MftC-like"/>
</dbReference>
<dbReference type="SFLD" id="SFLDG01386">
    <property type="entry name" value="main_SPASM_domain-containing"/>
    <property type="match status" value="1"/>
</dbReference>
<accession>A0A933GLG5</accession>
<dbReference type="InterPro" id="IPR023885">
    <property type="entry name" value="4Fe4S-binding_SPASM_dom"/>
</dbReference>
<protein>
    <submittedName>
        <fullName evidence="9">SynChlorMet cassette radical SAM/SPASM protein ScmE</fullName>
    </submittedName>
</protein>
<dbReference type="CDD" id="cd01335">
    <property type="entry name" value="Radical_SAM"/>
    <property type="match status" value="1"/>
</dbReference>
<keyword evidence="4" id="KW-0479">Metal-binding</keyword>
<dbReference type="PANTHER" id="PTHR11228">
    <property type="entry name" value="RADICAL SAM DOMAIN PROTEIN"/>
    <property type="match status" value="1"/>
</dbReference>
<dbReference type="AlphaFoldDB" id="A0A933GLG5"/>
<dbReference type="PIRSF" id="PIRSF037420">
    <property type="entry name" value="PQQ_syn_pqqE"/>
    <property type="match status" value="1"/>
</dbReference>
<dbReference type="InterPro" id="IPR013785">
    <property type="entry name" value="Aldolase_TIM"/>
</dbReference>
<dbReference type="GO" id="GO:0046872">
    <property type="term" value="F:metal ion binding"/>
    <property type="evidence" value="ECO:0007669"/>
    <property type="project" value="UniProtKB-KW"/>
</dbReference>
<dbReference type="InterPro" id="IPR017200">
    <property type="entry name" value="PqqE-like"/>
</dbReference>
<dbReference type="GO" id="GO:0051539">
    <property type="term" value="F:4 iron, 4 sulfur cluster binding"/>
    <property type="evidence" value="ECO:0007669"/>
    <property type="project" value="UniProtKB-KW"/>
</dbReference>
<evidence type="ECO:0000313" key="10">
    <source>
        <dbReference type="Proteomes" id="UP000772181"/>
    </source>
</evidence>
<evidence type="ECO:0000256" key="4">
    <source>
        <dbReference type="ARBA" id="ARBA00022723"/>
    </source>
</evidence>
<dbReference type="InterPro" id="IPR058240">
    <property type="entry name" value="rSAM_sf"/>
</dbReference>
<dbReference type="NCBIfam" id="TIGR04085">
    <property type="entry name" value="rSAM_more_4Fe4S"/>
    <property type="match status" value="1"/>
</dbReference>
<dbReference type="SFLD" id="SFLDS00029">
    <property type="entry name" value="Radical_SAM"/>
    <property type="match status" value="1"/>
</dbReference>
<comment type="cofactor">
    <cofactor evidence="1">
        <name>[4Fe-4S] cluster</name>
        <dbReference type="ChEBI" id="CHEBI:49883"/>
    </cofactor>
</comment>
<sequence>MKTPRSVDMEVTSFCNLRCNYCSHFSGPGDIDKDLPLEAWLQFFSELQRCAVMNVTLSGGEPFYRPDLREIIRGIVANRMRFSILSNGALIDRDLAAFLASTGRCNLVQVSIDGAIDITHDAFRGKGNFMKAVQGIKTLQQFNVPTTVRVTIHRKNVHELEAIARLLLEEIGLPSFSTNSTSHMGLCRKNAAQTQLTVTERSLAMETLMLLTERYGGRISATAGPLAEGRTWLEMKEASRVGRQRMEGRGFLTGCNGPRQTIAVRADGVIIPCLQLGHMALGRINHDDLLDVWQNHPDLQKLRQRSLIPLPSFTFCQGCAYTDYCTGNCPALAYTMAGEVNHPSPDACLRLFQEQGGRLPEQSSHHQAKVTT</sequence>
<dbReference type="SUPFAM" id="SSF102114">
    <property type="entry name" value="Radical SAM enzymes"/>
    <property type="match status" value="1"/>
</dbReference>
<evidence type="ECO:0000256" key="6">
    <source>
        <dbReference type="ARBA" id="ARBA00023004"/>
    </source>
</evidence>
<gene>
    <name evidence="9" type="primary">scmE</name>
    <name evidence="9" type="ORF">HY730_01050</name>
</gene>
<dbReference type="SFLD" id="SFLDG01067">
    <property type="entry name" value="SPASM/twitch_domain_containing"/>
    <property type="match status" value="1"/>
</dbReference>
<evidence type="ECO:0000256" key="7">
    <source>
        <dbReference type="ARBA" id="ARBA00023014"/>
    </source>
</evidence>
<evidence type="ECO:0000256" key="1">
    <source>
        <dbReference type="ARBA" id="ARBA00001966"/>
    </source>
</evidence>
<dbReference type="InterPro" id="IPR007197">
    <property type="entry name" value="rSAM"/>
</dbReference>
<keyword evidence="5" id="KW-0560">Oxidoreductase</keyword>
<dbReference type="NCBIfam" id="TIGR04250">
    <property type="entry name" value="SCM_rSAM_ScmE"/>
    <property type="match status" value="1"/>
</dbReference>
<keyword evidence="6" id="KW-0408">Iron</keyword>
<proteinExistence type="predicted"/>
<dbReference type="EMBL" id="JACQWF010000049">
    <property type="protein sequence ID" value="MBI4594949.1"/>
    <property type="molecule type" value="Genomic_DNA"/>
</dbReference>
<evidence type="ECO:0000256" key="3">
    <source>
        <dbReference type="ARBA" id="ARBA00022691"/>
    </source>
</evidence>
<dbReference type="GO" id="GO:0016491">
    <property type="term" value="F:oxidoreductase activity"/>
    <property type="evidence" value="ECO:0007669"/>
    <property type="project" value="UniProtKB-KW"/>
</dbReference>
<evidence type="ECO:0000256" key="5">
    <source>
        <dbReference type="ARBA" id="ARBA00023002"/>
    </source>
</evidence>
<dbReference type="Proteomes" id="UP000772181">
    <property type="component" value="Unassembled WGS sequence"/>
</dbReference>
<keyword evidence="2" id="KW-0004">4Fe-4S</keyword>
<dbReference type="Pfam" id="PF04055">
    <property type="entry name" value="Radical_SAM"/>
    <property type="match status" value="1"/>
</dbReference>
<evidence type="ECO:0000313" key="9">
    <source>
        <dbReference type="EMBL" id="MBI4594949.1"/>
    </source>
</evidence>
<dbReference type="PROSITE" id="PS01305">
    <property type="entry name" value="MOAA_NIFB_PQQE"/>
    <property type="match status" value="1"/>
</dbReference>
<evidence type="ECO:0000259" key="8">
    <source>
        <dbReference type="PROSITE" id="PS51918"/>
    </source>
</evidence>
<keyword evidence="7" id="KW-0411">Iron-sulfur</keyword>
<dbReference type="PROSITE" id="PS51918">
    <property type="entry name" value="RADICAL_SAM"/>
    <property type="match status" value="1"/>
</dbReference>
<reference evidence="9" key="1">
    <citation type="submission" date="2020-07" db="EMBL/GenBank/DDBJ databases">
        <title>Huge and variable diversity of episymbiotic CPR bacteria and DPANN archaea in groundwater ecosystems.</title>
        <authorList>
            <person name="He C.Y."/>
            <person name="Keren R."/>
            <person name="Whittaker M."/>
            <person name="Farag I.F."/>
            <person name="Doudna J."/>
            <person name="Cate J.H.D."/>
            <person name="Banfield J.F."/>
        </authorList>
    </citation>
    <scope>NUCLEOTIDE SEQUENCE</scope>
    <source>
        <strain evidence="9">NC_groundwater_1482_Ag_S-0.65um_47_24</strain>
    </source>
</reference>
<dbReference type="Gene3D" id="3.20.20.70">
    <property type="entry name" value="Aldolase class I"/>
    <property type="match status" value="1"/>
</dbReference>
<dbReference type="InterPro" id="IPR026344">
    <property type="entry name" value="SCM_rSAM_ScmE"/>
</dbReference>
<evidence type="ECO:0000256" key="2">
    <source>
        <dbReference type="ARBA" id="ARBA00022485"/>
    </source>
</evidence>
<keyword evidence="3" id="KW-0949">S-adenosyl-L-methionine</keyword>
<organism evidence="9 10">
    <name type="scientific">Tectimicrobiota bacterium</name>
    <dbReference type="NCBI Taxonomy" id="2528274"/>
    <lineage>
        <taxon>Bacteria</taxon>
        <taxon>Pseudomonadati</taxon>
        <taxon>Nitrospinota/Tectimicrobiota group</taxon>
        <taxon>Candidatus Tectimicrobiota</taxon>
    </lineage>
</organism>
<name>A0A933GLG5_UNCTE</name>
<comment type="caution">
    <text evidence="9">The sequence shown here is derived from an EMBL/GenBank/DDBJ whole genome shotgun (WGS) entry which is preliminary data.</text>
</comment>
<dbReference type="PANTHER" id="PTHR11228:SF7">
    <property type="entry name" value="PQQA PEPTIDE CYCLASE"/>
    <property type="match status" value="1"/>
</dbReference>